<evidence type="ECO:0000313" key="1">
    <source>
        <dbReference type="EMBL" id="RNF34983.1"/>
    </source>
</evidence>
<dbReference type="AlphaFoldDB" id="A0A422QYK8"/>
<proteinExistence type="predicted"/>
<organism evidence="1 2">
    <name type="scientific">Paracoccus methylarcula</name>
    <dbReference type="NCBI Taxonomy" id="72022"/>
    <lineage>
        <taxon>Bacteria</taxon>
        <taxon>Pseudomonadati</taxon>
        <taxon>Pseudomonadota</taxon>
        <taxon>Alphaproteobacteria</taxon>
        <taxon>Rhodobacterales</taxon>
        <taxon>Paracoccaceae</taxon>
        <taxon>Paracoccus</taxon>
    </lineage>
</organism>
<name>A0A422QYK8_9RHOB</name>
<protein>
    <recommendedName>
        <fullName evidence="3">Cytochrome P460 domain-containing protein</fullName>
    </recommendedName>
</protein>
<keyword evidence="2" id="KW-1185">Reference proteome</keyword>
<dbReference type="CDD" id="cd20716">
    <property type="entry name" value="cyt_P460_fam"/>
    <property type="match status" value="1"/>
</dbReference>
<reference evidence="1" key="1">
    <citation type="submission" date="2018-05" db="EMBL/GenBank/DDBJ databases">
        <title>Reclassification of Methylarcula marina and Methylarcula terricola as Paracoccus methylarcula sp.nov., comb.nov. and Paracoccus terricola comb.nov.</title>
        <authorList>
            <person name="Shmareva M.N."/>
            <person name="Doronina N.V."/>
            <person name="Vasilenko O.V."/>
            <person name="Tarlachkov S.V."/>
            <person name="Trotsenko Y.A."/>
        </authorList>
    </citation>
    <scope>NUCLEOTIDE SEQUENCE [LARGE SCALE GENOMIC DNA]</scope>
    <source>
        <strain evidence="1">VKM B-2159</strain>
    </source>
</reference>
<accession>A0A422QYK8</accession>
<comment type="caution">
    <text evidence="1">The sequence shown here is derived from an EMBL/GenBank/DDBJ whole genome shotgun (WGS) entry which is preliminary data.</text>
</comment>
<dbReference type="Proteomes" id="UP000238137">
    <property type="component" value="Unassembled WGS sequence"/>
</dbReference>
<evidence type="ECO:0008006" key="3">
    <source>
        <dbReference type="Google" id="ProtNLM"/>
    </source>
</evidence>
<evidence type="ECO:0000313" key="2">
    <source>
        <dbReference type="Proteomes" id="UP000238137"/>
    </source>
</evidence>
<gene>
    <name evidence="1" type="ORF">A7A09_008315</name>
</gene>
<dbReference type="Gene3D" id="3.50.70.20">
    <property type="entry name" value="Cytochrome P460"/>
    <property type="match status" value="1"/>
</dbReference>
<sequence>MTMAVIIAIPSPAPAGDLANCTLSDPAAEVGDEDAAALYDCLSDALQEQLAVLEAGDKIDGPSWLLSDLPEARAFLSWESVTRSPYISATHGERYVVNLADPAAMPTYSRFEEGGPMPVGGILGKPSFTISDKGQAKPGPLFLMEKAEEGAFPDTGDWIYTAIKPSGALMGRTGAENSGGMQFCADCHMGIGAETDSMTYLPEEYRIGN</sequence>
<dbReference type="InterPro" id="IPR038142">
    <property type="entry name" value="Cytochrome_P460_sp"/>
</dbReference>
<dbReference type="EMBL" id="PXNQ02000004">
    <property type="protein sequence ID" value="RNF34983.1"/>
    <property type="molecule type" value="Genomic_DNA"/>
</dbReference>